<comment type="similarity">
    <text evidence="2">Belongs to the ABC transporter superfamily.</text>
</comment>
<proteinExistence type="inferred from homology"/>
<dbReference type="NCBIfam" id="TIGR01727">
    <property type="entry name" value="oligo_HPY"/>
    <property type="match status" value="1"/>
</dbReference>
<evidence type="ECO:0000256" key="6">
    <source>
        <dbReference type="ARBA" id="ARBA00022840"/>
    </source>
</evidence>
<keyword evidence="3" id="KW-0813">Transport</keyword>
<keyword evidence="6 9" id="KW-0067">ATP-binding</keyword>
<evidence type="ECO:0000256" key="7">
    <source>
        <dbReference type="ARBA" id="ARBA00023136"/>
    </source>
</evidence>
<dbReference type="PANTHER" id="PTHR43297:SF2">
    <property type="entry name" value="DIPEPTIDE TRANSPORT ATP-BINDING PROTEIN DPPD"/>
    <property type="match status" value="1"/>
</dbReference>
<dbReference type="SMART" id="SM00382">
    <property type="entry name" value="AAA"/>
    <property type="match status" value="1"/>
</dbReference>
<dbReference type="PROSITE" id="PS00211">
    <property type="entry name" value="ABC_TRANSPORTER_1"/>
    <property type="match status" value="1"/>
</dbReference>
<sequence>MTEKKMSNTFPLLDIKNLSVEFRTRSGVVKALEDVSLEVFRGEIVGIVGESGSGKSVSALTAMGILDPAGHVTAGSISLGGLDVLGAGEAVLQTMRGQQASMIFQSPRTSLNPIRTVGKQIGDVLHRHNMADRQNLREKVIKSLKTVRIPDPDRRFDAYPFELSGGMCQRIMIAMALACSPELLIADEPTTGLDVTTQAAIMDLIRDLSRERNMATVLITHDLAMAADYCDRIIVMHAGHVVESGSSHDLFTSPRHPYTAKLMKATPHGGGNLDDIASIPGGLPDLRGVLPPCRFSGRCERHEAICDSSAMISKEVSPNHFVNCQRPL</sequence>
<evidence type="ECO:0000256" key="5">
    <source>
        <dbReference type="ARBA" id="ARBA00022741"/>
    </source>
</evidence>
<dbReference type="Proteomes" id="UP000664761">
    <property type="component" value="Unassembled WGS sequence"/>
</dbReference>
<dbReference type="PROSITE" id="PS50893">
    <property type="entry name" value="ABC_TRANSPORTER_2"/>
    <property type="match status" value="1"/>
</dbReference>
<dbReference type="Gene3D" id="3.40.50.300">
    <property type="entry name" value="P-loop containing nucleotide triphosphate hydrolases"/>
    <property type="match status" value="1"/>
</dbReference>
<evidence type="ECO:0000256" key="2">
    <source>
        <dbReference type="ARBA" id="ARBA00005417"/>
    </source>
</evidence>
<evidence type="ECO:0000256" key="1">
    <source>
        <dbReference type="ARBA" id="ARBA00004417"/>
    </source>
</evidence>
<organism evidence="9 10">
    <name type="scientific">Sneathiella sedimenti</name>
    <dbReference type="NCBI Taxonomy" id="2816034"/>
    <lineage>
        <taxon>Bacteria</taxon>
        <taxon>Pseudomonadati</taxon>
        <taxon>Pseudomonadota</taxon>
        <taxon>Alphaproteobacteria</taxon>
        <taxon>Sneathiellales</taxon>
        <taxon>Sneathiellaceae</taxon>
        <taxon>Sneathiella</taxon>
    </lineage>
</organism>
<dbReference type="CDD" id="cd03257">
    <property type="entry name" value="ABC_NikE_OppD_transporters"/>
    <property type="match status" value="1"/>
</dbReference>
<evidence type="ECO:0000313" key="10">
    <source>
        <dbReference type="Proteomes" id="UP000664761"/>
    </source>
</evidence>
<reference evidence="9 10" key="1">
    <citation type="submission" date="2021-03" db="EMBL/GenBank/DDBJ databases">
        <title>Sneathiella sp. CAU 1612 isolated from Kang Won-do.</title>
        <authorList>
            <person name="Kim W."/>
        </authorList>
    </citation>
    <scope>NUCLEOTIDE SEQUENCE [LARGE SCALE GENOMIC DNA]</scope>
    <source>
        <strain evidence="9 10">CAU 1612</strain>
    </source>
</reference>
<dbReference type="InterPro" id="IPR003439">
    <property type="entry name" value="ABC_transporter-like_ATP-bd"/>
</dbReference>
<dbReference type="GO" id="GO:0005524">
    <property type="term" value="F:ATP binding"/>
    <property type="evidence" value="ECO:0007669"/>
    <property type="project" value="UniProtKB-KW"/>
</dbReference>
<evidence type="ECO:0000259" key="8">
    <source>
        <dbReference type="PROSITE" id="PS50893"/>
    </source>
</evidence>
<dbReference type="InterPro" id="IPR027417">
    <property type="entry name" value="P-loop_NTPase"/>
</dbReference>
<dbReference type="Pfam" id="PF08352">
    <property type="entry name" value="oligo_HPY"/>
    <property type="match status" value="1"/>
</dbReference>
<dbReference type="InterPro" id="IPR003593">
    <property type="entry name" value="AAA+_ATPase"/>
</dbReference>
<keyword evidence="4" id="KW-1003">Cell membrane</keyword>
<name>A0ABS3F401_9PROT</name>
<keyword evidence="5" id="KW-0547">Nucleotide-binding</keyword>
<comment type="caution">
    <text evidence="9">The sequence shown here is derived from an EMBL/GenBank/DDBJ whole genome shotgun (WGS) entry which is preliminary data.</text>
</comment>
<evidence type="ECO:0000256" key="3">
    <source>
        <dbReference type="ARBA" id="ARBA00022448"/>
    </source>
</evidence>
<dbReference type="InterPro" id="IPR050388">
    <property type="entry name" value="ABC_Ni/Peptide_Import"/>
</dbReference>
<dbReference type="InterPro" id="IPR013563">
    <property type="entry name" value="Oligopep_ABC_C"/>
</dbReference>
<keyword evidence="10" id="KW-1185">Reference proteome</keyword>
<dbReference type="EMBL" id="JAFLNC010000002">
    <property type="protein sequence ID" value="MBO0333144.1"/>
    <property type="molecule type" value="Genomic_DNA"/>
</dbReference>
<accession>A0ABS3F401</accession>
<evidence type="ECO:0000313" key="9">
    <source>
        <dbReference type="EMBL" id="MBO0333144.1"/>
    </source>
</evidence>
<feature type="domain" description="ABC transporter" evidence="8">
    <location>
        <begin position="15"/>
        <end position="263"/>
    </location>
</feature>
<dbReference type="Pfam" id="PF00005">
    <property type="entry name" value="ABC_tran"/>
    <property type="match status" value="1"/>
</dbReference>
<dbReference type="SUPFAM" id="SSF52540">
    <property type="entry name" value="P-loop containing nucleoside triphosphate hydrolases"/>
    <property type="match status" value="1"/>
</dbReference>
<comment type="subcellular location">
    <subcellularLocation>
        <location evidence="1">Cell inner membrane</location>
        <topology evidence="1">Peripheral membrane protein</topology>
    </subcellularLocation>
</comment>
<dbReference type="InterPro" id="IPR017871">
    <property type="entry name" value="ABC_transporter-like_CS"/>
</dbReference>
<gene>
    <name evidence="9" type="ORF">J0X12_05955</name>
</gene>
<keyword evidence="7" id="KW-0472">Membrane</keyword>
<evidence type="ECO:0000256" key="4">
    <source>
        <dbReference type="ARBA" id="ARBA00022475"/>
    </source>
</evidence>
<protein>
    <submittedName>
        <fullName evidence="9">ABC transporter ATP-binding protein</fullName>
    </submittedName>
</protein>
<dbReference type="PANTHER" id="PTHR43297">
    <property type="entry name" value="OLIGOPEPTIDE TRANSPORT ATP-BINDING PROTEIN APPD"/>
    <property type="match status" value="1"/>
</dbReference>
<dbReference type="RefSeq" id="WP_207043259.1">
    <property type="nucleotide sequence ID" value="NZ_JAFLNC010000002.1"/>
</dbReference>